<gene>
    <name evidence="2" type="ORF">COU31_03020</name>
</gene>
<sequence>MLYYLYSLLTAPGVMAHELAHAFFCVLTGTKIFKICLFRFGNPAGYVQHAEANKFWKSFLISFGPLTINSILAIFLFSLFKSPYWNWPVWVFLWLGLAIGLHAIPSFGDAKTLLSTANHRFWRNPFVALAYPFILFLYILNVLKRLRIDIIYVAVLFWLGRLYL</sequence>
<evidence type="ECO:0000313" key="3">
    <source>
        <dbReference type="Proteomes" id="UP000231183"/>
    </source>
</evidence>
<protein>
    <recommendedName>
        <fullName evidence="4">DUF3267 domain-containing protein</fullName>
    </recommendedName>
</protein>
<comment type="caution">
    <text evidence="2">The sequence shown here is derived from an EMBL/GenBank/DDBJ whole genome shotgun (WGS) entry which is preliminary data.</text>
</comment>
<reference evidence="3" key="1">
    <citation type="submission" date="2017-09" db="EMBL/GenBank/DDBJ databases">
        <title>Depth-based differentiation of microbial function through sediment-hosted aquifers and enrichment of novel symbionts in the deep terrestrial subsurface.</title>
        <authorList>
            <person name="Probst A.J."/>
            <person name="Ladd B."/>
            <person name="Jarett J.K."/>
            <person name="Geller-Mcgrath D.E."/>
            <person name="Sieber C.M.K."/>
            <person name="Emerson J.B."/>
            <person name="Anantharaman K."/>
            <person name="Thomas B.C."/>
            <person name="Malmstrom R."/>
            <person name="Stieglmeier M."/>
            <person name="Klingl A."/>
            <person name="Woyke T."/>
            <person name="Ryan C.M."/>
            <person name="Banfield J.F."/>
        </authorList>
    </citation>
    <scope>NUCLEOTIDE SEQUENCE [LARGE SCALE GENOMIC DNA]</scope>
</reference>
<evidence type="ECO:0000256" key="1">
    <source>
        <dbReference type="SAM" id="Phobius"/>
    </source>
</evidence>
<keyword evidence="1" id="KW-0472">Membrane</keyword>
<dbReference type="Proteomes" id="UP000231183">
    <property type="component" value="Unassembled WGS sequence"/>
</dbReference>
<keyword evidence="1" id="KW-0812">Transmembrane</keyword>
<feature type="transmembrane region" description="Helical" evidence="1">
    <location>
        <begin position="121"/>
        <end position="140"/>
    </location>
</feature>
<accession>A0A2M6W3P3</accession>
<proteinExistence type="predicted"/>
<keyword evidence="1" id="KW-1133">Transmembrane helix</keyword>
<dbReference type="AlphaFoldDB" id="A0A2M6W3P3"/>
<organism evidence="2 3">
    <name type="scientific">Candidatus Magasanikbacteria bacterium CG10_big_fil_rev_8_21_14_0_10_40_10</name>
    <dbReference type="NCBI Taxonomy" id="1974648"/>
    <lineage>
        <taxon>Bacteria</taxon>
        <taxon>Candidatus Magasanikiibacteriota</taxon>
    </lineage>
</organism>
<dbReference type="EMBL" id="PFBX01000028">
    <property type="protein sequence ID" value="PIT87411.1"/>
    <property type="molecule type" value="Genomic_DNA"/>
</dbReference>
<name>A0A2M6W3P3_9BACT</name>
<evidence type="ECO:0008006" key="4">
    <source>
        <dbReference type="Google" id="ProtNLM"/>
    </source>
</evidence>
<evidence type="ECO:0000313" key="2">
    <source>
        <dbReference type="EMBL" id="PIT87411.1"/>
    </source>
</evidence>
<feature type="transmembrane region" description="Helical" evidence="1">
    <location>
        <begin position="87"/>
        <end position="109"/>
    </location>
</feature>
<feature type="transmembrane region" description="Helical" evidence="1">
    <location>
        <begin position="59"/>
        <end position="81"/>
    </location>
</feature>